<dbReference type="GO" id="GO:0009036">
    <property type="term" value="F:type II site-specific deoxyribonuclease activity"/>
    <property type="evidence" value="ECO:0007669"/>
    <property type="project" value="UniProtKB-UniRule"/>
</dbReference>
<dbReference type="InterPro" id="IPR007637">
    <property type="entry name" value="Restrct_endonuc_II_DpnII-like"/>
</dbReference>
<keyword evidence="4" id="KW-1185">Reference proteome</keyword>
<keyword evidence="1" id="KW-0378">Hydrolase</keyword>
<evidence type="ECO:0000313" key="3">
    <source>
        <dbReference type="EMBL" id="SNR65663.1"/>
    </source>
</evidence>
<dbReference type="GO" id="GO:0009307">
    <property type="term" value="P:DNA restriction-modification system"/>
    <property type="evidence" value="ECO:0007669"/>
    <property type="project" value="UniProtKB-UniRule"/>
</dbReference>
<sequence length="274" mass="31262">MEKNFGTFMSQLRETNQTLGFFCDFDKISNNVENIKLSLCMLNSLIGTNDLRRSVETIWGRDKTAFSILDTLIAVRSNGQKKVLNANGECVALNSFFESVDSVVEYLEDTGLAHILKEGRIKNLVDYVFGIETGLDSNARKNRSGHVMENMVSKIFDDNNITYRKEVYSKEWTDIKRVLGDDEKRFDFVIEAHQKTYLIEVNFYSGGGSKLNEVARAYTDIAPKVNSVPNFEFVWITDGIGWKDARTKLHEAYNIIPSVYNLTSISDFLKLIKE</sequence>
<name>A0A2K9HL47_9BACT</name>
<dbReference type="KEGG" id="pje:CRM71_07385"/>
<keyword evidence="1" id="KW-0540">Nuclease</keyword>
<keyword evidence="1" id="KW-0680">Restriction system</keyword>
<keyword evidence="1" id="KW-0255">Endonuclease</keyword>
<organism evidence="3 4">
    <name type="scientific">Prevotella jejuni</name>
    <dbReference type="NCBI Taxonomy" id="1177574"/>
    <lineage>
        <taxon>Bacteria</taxon>
        <taxon>Pseudomonadati</taxon>
        <taxon>Bacteroidota</taxon>
        <taxon>Bacteroidia</taxon>
        <taxon>Bacteroidales</taxon>
        <taxon>Prevotellaceae</taxon>
        <taxon>Prevotella</taxon>
    </lineage>
</organism>
<reference evidence="3 4" key="1">
    <citation type="submission" date="2017-06" db="EMBL/GenBank/DDBJ databases">
        <authorList>
            <person name="Varghese N."/>
            <person name="Submissions S."/>
        </authorList>
    </citation>
    <scope>NUCLEOTIDE SEQUENCE [LARGE SCALE GENOMIC DNA]</scope>
    <source>
        <strain evidence="3 4">DSM 26989</strain>
    </source>
</reference>
<protein>
    <recommendedName>
        <fullName evidence="1">Type-2 restriction enzyme</fullName>
        <ecNumber evidence="1">3.1.21.4</ecNumber>
    </recommendedName>
</protein>
<dbReference type="SUPFAM" id="SSF52980">
    <property type="entry name" value="Restriction endonuclease-like"/>
    <property type="match status" value="1"/>
</dbReference>
<comment type="caution">
    <text evidence="3">The sequence shown here is derived from an EMBL/GenBank/DDBJ whole genome shotgun (WGS) entry which is preliminary data.</text>
</comment>
<comment type="function">
    <text evidence="1">A P subtype restriction enzyme that recognizes the double-stranded unmethylated sequence 5'-GATC-3'.</text>
</comment>
<dbReference type="REBASE" id="228463">
    <property type="entry name" value="Pje333ORF7380P"/>
</dbReference>
<dbReference type="EMBL" id="FZNZ01000003">
    <property type="protein sequence ID" value="SNR65663.1"/>
    <property type="molecule type" value="Genomic_DNA"/>
</dbReference>
<feature type="domain" description="Restriction endonuclease type II DpnII-like" evidence="2">
    <location>
        <begin position="5"/>
        <end position="267"/>
    </location>
</feature>
<dbReference type="Proteomes" id="UP000198427">
    <property type="component" value="Unassembled WGS sequence"/>
</dbReference>
<gene>
    <name evidence="3" type="ORF">SAMN06265364_10363</name>
</gene>
<dbReference type="InterPro" id="IPR011335">
    <property type="entry name" value="Restrct_endonuc-II-like"/>
</dbReference>
<comment type="similarity">
    <text evidence="1">Belongs to the DpnII type II restriction endonuclease family.</text>
</comment>
<evidence type="ECO:0000256" key="1">
    <source>
        <dbReference type="PIRNR" id="PIRNR016080"/>
    </source>
</evidence>
<dbReference type="RefSeq" id="WP_089365476.1">
    <property type="nucleotide sequence ID" value="NZ_CP023863.1"/>
</dbReference>
<dbReference type="GO" id="GO:0003677">
    <property type="term" value="F:DNA binding"/>
    <property type="evidence" value="ECO:0007669"/>
    <property type="project" value="UniProtKB-UniRule"/>
</dbReference>
<proteinExistence type="inferred from homology"/>
<dbReference type="GeneID" id="94029228"/>
<comment type="catalytic activity">
    <reaction evidence="1">
        <text>Endonucleolytic cleavage of DNA to give specific double-stranded fragments with terminal 5'-phosphates.</text>
        <dbReference type="EC" id="3.1.21.4"/>
    </reaction>
</comment>
<dbReference type="AlphaFoldDB" id="A0A2K9HL47"/>
<accession>A0A2K9HL47</accession>
<evidence type="ECO:0000313" key="4">
    <source>
        <dbReference type="Proteomes" id="UP000198427"/>
    </source>
</evidence>
<dbReference type="EC" id="3.1.21.4" evidence="1"/>
<dbReference type="InterPro" id="IPR021191">
    <property type="entry name" value="Restrct_endonuc_II_DpnII"/>
</dbReference>
<dbReference type="PIRSF" id="PIRSF016080">
    <property type="entry name" value="Restrict_endonuc_II_DpmII"/>
    <property type="match status" value="1"/>
</dbReference>
<evidence type="ECO:0000259" key="2">
    <source>
        <dbReference type="Pfam" id="PF04556"/>
    </source>
</evidence>
<dbReference type="Pfam" id="PF04556">
    <property type="entry name" value="DpnII"/>
    <property type="match status" value="1"/>
</dbReference>
<dbReference type="OrthoDB" id="9771872at2"/>